<proteinExistence type="predicted"/>
<keyword evidence="2" id="KW-1185">Reference proteome</keyword>
<gene>
    <name evidence="1" type="ORF">RCZ01_22200</name>
</gene>
<evidence type="ECO:0000313" key="1">
    <source>
        <dbReference type="EMBL" id="GET46918.1"/>
    </source>
</evidence>
<organism evidence="1 2">
    <name type="scientific">Capnocytophaga felis</name>
    <dbReference type="NCBI Taxonomy" id="2267611"/>
    <lineage>
        <taxon>Bacteria</taxon>
        <taxon>Pseudomonadati</taxon>
        <taxon>Bacteroidota</taxon>
        <taxon>Flavobacteriia</taxon>
        <taxon>Flavobacteriales</taxon>
        <taxon>Flavobacteriaceae</taxon>
        <taxon>Capnocytophaga</taxon>
    </lineage>
</organism>
<name>A0A5M4BBG0_9FLAO</name>
<dbReference type="EMBL" id="BLBC01000014">
    <property type="protein sequence ID" value="GET46918.1"/>
    <property type="molecule type" value="Genomic_DNA"/>
</dbReference>
<dbReference type="RefSeq" id="WP_155285531.1">
    <property type="nucleotide sequence ID" value="NZ_BLBC01000014.1"/>
</dbReference>
<evidence type="ECO:0000313" key="2">
    <source>
        <dbReference type="Proteomes" id="UP000398217"/>
    </source>
</evidence>
<reference evidence="2" key="1">
    <citation type="journal article" date="2020" name="Int. J. Syst. Evol. Microbiol.">
        <title>Capnocytophaga felis sp. nov. isolated from the feline oral cavity.</title>
        <authorList>
            <person name="Suzuki M."/>
            <person name="Umeda K."/>
            <person name="Kimura M."/>
            <person name="Imaoka K."/>
            <person name="Morikawa S."/>
            <person name="Maeda K."/>
        </authorList>
    </citation>
    <scope>NUCLEOTIDE SEQUENCE [LARGE SCALE GENOMIC DNA]</scope>
    <source>
        <strain evidence="2">KC07070</strain>
    </source>
</reference>
<dbReference type="Proteomes" id="UP000398217">
    <property type="component" value="Unassembled WGS sequence"/>
</dbReference>
<accession>A0A5M4BBG0</accession>
<protein>
    <recommendedName>
        <fullName evidence="3">DUF4296 domain-containing protein</fullName>
    </recommendedName>
</protein>
<sequence length="118" mass="13834">MNLVRILIFTLAVTVSVHSQSKASASTSQKIIKQDMILDIYTKDIVYHMNIDKNRLTNSNNKDTIYFENTDKMFTYVAQKTLENVDVEKGIKLQNEIEERKNRKRILNNDNSRKNRPK</sequence>
<evidence type="ECO:0008006" key="3">
    <source>
        <dbReference type="Google" id="ProtNLM"/>
    </source>
</evidence>
<comment type="caution">
    <text evidence="1">The sequence shown here is derived from an EMBL/GenBank/DDBJ whole genome shotgun (WGS) entry which is preliminary data.</text>
</comment>
<dbReference type="AlphaFoldDB" id="A0A5M4BBG0"/>